<proteinExistence type="predicted"/>
<dbReference type="AlphaFoldDB" id="A0A1A6AKV2"/>
<protein>
    <submittedName>
        <fullName evidence="4">Putative phosphinothricin acetyltransferase YwnH</fullName>
        <ecNumber evidence="4">2.3.1.183</ecNumber>
    </submittedName>
</protein>
<evidence type="ECO:0000313" key="5">
    <source>
        <dbReference type="Proteomes" id="UP000093954"/>
    </source>
</evidence>
<keyword evidence="5" id="KW-1185">Reference proteome</keyword>
<evidence type="ECO:0000256" key="1">
    <source>
        <dbReference type="ARBA" id="ARBA00022679"/>
    </source>
</evidence>
<dbReference type="Gene3D" id="3.40.630.30">
    <property type="match status" value="1"/>
</dbReference>
<gene>
    <name evidence="4" type="primary">ywnH</name>
    <name evidence="4" type="ORF">CLRAG_32660</name>
</gene>
<dbReference type="EC" id="2.3.1.183" evidence="4"/>
<accession>A0A1A6AKV2</accession>
<evidence type="ECO:0000259" key="3">
    <source>
        <dbReference type="PROSITE" id="PS51186"/>
    </source>
</evidence>
<evidence type="ECO:0000256" key="2">
    <source>
        <dbReference type="ARBA" id="ARBA00023315"/>
    </source>
</evidence>
<reference evidence="4 5" key="1">
    <citation type="journal article" date="2012" name="Front. Microbiol.">
        <title>Draft Genome Sequence of the Virulent Strain 01-B526 of the Fish Pathogen Aeromonas salmonicida.</title>
        <authorList>
            <person name="Charette S.J."/>
            <person name="Brochu F."/>
            <person name="Boyle B."/>
            <person name="Filion G."/>
            <person name="Tanaka K.H."/>
            <person name="Derome N."/>
        </authorList>
    </citation>
    <scope>NUCLEOTIDE SEQUENCE [LARGE SCALE GENOMIC DNA]</scope>
    <source>
        <strain evidence="4 5">P11</strain>
    </source>
</reference>
<comment type="caution">
    <text evidence="4">The sequence shown here is derived from an EMBL/GenBank/DDBJ whole genome shotgun (WGS) entry which is preliminary data.</text>
</comment>
<dbReference type="RefSeq" id="WP_065079351.1">
    <property type="nucleotide sequence ID" value="NZ_LROS01000055.1"/>
</dbReference>
<dbReference type="InterPro" id="IPR000182">
    <property type="entry name" value="GNAT_dom"/>
</dbReference>
<dbReference type="InterPro" id="IPR016181">
    <property type="entry name" value="Acyl_CoA_acyltransferase"/>
</dbReference>
<feature type="domain" description="N-acetyltransferase" evidence="3">
    <location>
        <begin position="3"/>
        <end position="157"/>
    </location>
</feature>
<organism evidence="4 5">
    <name type="scientific">Clostridium ragsdalei P11</name>
    <dbReference type="NCBI Taxonomy" id="1353534"/>
    <lineage>
        <taxon>Bacteria</taxon>
        <taxon>Bacillati</taxon>
        <taxon>Bacillota</taxon>
        <taxon>Clostridia</taxon>
        <taxon>Eubacteriales</taxon>
        <taxon>Clostridiaceae</taxon>
        <taxon>Clostridium</taxon>
    </lineage>
</organism>
<dbReference type="PANTHER" id="PTHR43072">
    <property type="entry name" value="N-ACETYLTRANSFERASE"/>
    <property type="match status" value="1"/>
</dbReference>
<dbReference type="CDD" id="cd04301">
    <property type="entry name" value="NAT_SF"/>
    <property type="match status" value="1"/>
</dbReference>
<evidence type="ECO:0000313" key="4">
    <source>
        <dbReference type="EMBL" id="OBR90618.1"/>
    </source>
</evidence>
<dbReference type="PATRIC" id="fig|1353534.3.peg.3325"/>
<keyword evidence="1 4" id="KW-0808">Transferase</keyword>
<dbReference type="GO" id="GO:0102971">
    <property type="term" value="F:phosphinothricin N-acetyltransferase activity"/>
    <property type="evidence" value="ECO:0007669"/>
    <property type="project" value="UniProtKB-EC"/>
</dbReference>
<dbReference type="EMBL" id="LROS01000055">
    <property type="protein sequence ID" value="OBR90618.1"/>
    <property type="molecule type" value="Genomic_DNA"/>
</dbReference>
<sequence>MDYKIEDMKKEDWEEVSKIYLEGINTKKATFQTQVPTWKDWDSSHLKSCRLVARLGNAVLGWAALSPTSSRCVYAGVAEVSIYIGEEYRGKGIGTSLLDNLVKLSEKSGLWTLQSGIIKENLPSIALHKKCGFREVGVREKLGKMCNKKWYDVVLMERRSDTVGID</sequence>
<dbReference type="PROSITE" id="PS51186">
    <property type="entry name" value="GNAT"/>
    <property type="match status" value="1"/>
</dbReference>
<keyword evidence="2 4" id="KW-0012">Acyltransferase</keyword>
<name>A0A1A6AKV2_9CLOT</name>
<dbReference type="Proteomes" id="UP000093954">
    <property type="component" value="Unassembled WGS sequence"/>
</dbReference>
<dbReference type="SUPFAM" id="SSF55729">
    <property type="entry name" value="Acyl-CoA N-acyltransferases (Nat)"/>
    <property type="match status" value="1"/>
</dbReference>
<dbReference type="Pfam" id="PF00583">
    <property type="entry name" value="Acetyltransf_1"/>
    <property type="match status" value="1"/>
</dbReference>
<dbReference type="PANTHER" id="PTHR43072:SF23">
    <property type="entry name" value="UPF0039 PROTEIN C11D3.02C"/>
    <property type="match status" value="1"/>
</dbReference>